<dbReference type="RefSeq" id="WP_004788189.1">
    <property type="nucleotide sequence ID" value="NZ_JAHPWV010000057.1"/>
</dbReference>
<evidence type="ECO:0000313" key="2">
    <source>
        <dbReference type="Proteomes" id="UP000013070"/>
    </source>
</evidence>
<dbReference type="HOGENOM" id="CLU_138967_0_0_6"/>
<accession>N8VLZ6</accession>
<sequence>MNGLEQVNQFLSVTGSEFVQRVHELQSYLQSFPEGDKVDPPVNHYFGHKTYVREMLAPAGTIIVGKTHRYNHTCIVLQGKALVYSETGSFEIQAPFTFSCEAGAKRLFVVLEDLIFQTVHYTESTDLAVIEQEIIVPDDEVNQFRKDQNLEV</sequence>
<comment type="caution">
    <text evidence="1">The sequence shown here is derived from an EMBL/GenBank/DDBJ whole genome shotgun (WGS) entry which is preliminary data.</text>
</comment>
<proteinExistence type="predicted"/>
<reference evidence="1 2" key="1">
    <citation type="submission" date="2013-02" db="EMBL/GenBank/DDBJ databases">
        <title>The Genome Sequence of Acinetobacter sp. NIPH 899.</title>
        <authorList>
            <consortium name="The Broad Institute Genome Sequencing Platform"/>
            <consortium name="The Broad Institute Genome Sequencing Center for Infectious Disease"/>
            <person name="Cerqueira G."/>
            <person name="Feldgarden M."/>
            <person name="Courvalin P."/>
            <person name="Perichon B."/>
            <person name="Grillot-Courvalin C."/>
            <person name="Clermont D."/>
            <person name="Rocha E."/>
            <person name="Yoon E.-J."/>
            <person name="Nemec A."/>
            <person name="Walker B."/>
            <person name="Young S.K."/>
            <person name="Zeng Q."/>
            <person name="Gargeya S."/>
            <person name="Fitzgerald M."/>
            <person name="Haas B."/>
            <person name="Abouelleil A."/>
            <person name="Alvarado L."/>
            <person name="Arachchi H.M."/>
            <person name="Berlin A.M."/>
            <person name="Chapman S.B."/>
            <person name="Dewar J."/>
            <person name="Goldberg J."/>
            <person name="Griggs A."/>
            <person name="Gujja S."/>
            <person name="Hansen M."/>
            <person name="Howarth C."/>
            <person name="Imamovic A."/>
            <person name="Larimer J."/>
            <person name="McCowan C."/>
            <person name="Murphy C."/>
            <person name="Neiman D."/>
            <person name="Pearson M."/>
            <person name="Priest M."/>
            <person name="Roberts A."/>
            <person name="Saif S."/>
            <person name="Shea T."/>
            <person name="Sisk P."/>
            <person name="Sykes S."/>
            <person name="Wortman J."/>
            <person name="Nusbaum C."/>
            <person name="Birren B."/>
        </authorList>
    </citation>
    <scope>NUCLEOTIDE SEQUENCE [LARGE SCALE GENOMIC DNA]</scope>
    <source>
        <strain evidence="1 2">NIPH 899</strain>
    </source>
</reference>
<evidence type="ECO:0000313" key="1">
    <source>
        <dbReference type="EMBL" id="ENV00932.1"/>
    </source>
</evidence>
<dbReference type="AlphaFoldDB" id="N8VLZ6"/>
<dbReference type="EMBL" id="APPE01000007">
    <property type="protein sequence ID" value="ENV00932.1"/>
    <property type="molecule type" value="Genomic_DNA"/>
</dbReference>
<dbReference type="eggNOG" id="COG1917">
    <property type="taxonomic scope" value="Bacteria"/>
</dbReference>
<name>N8VLZ6_9GAMM</name>
<dbReference type="Proteomes" id="UP000013070">
    <property type="component" value="Unassembled WGS sequence"/>
</dbReference>
<dbReference type="InterPro" id="IPR011051">
    <property type="entry name" value="RmlC_Cupin_sf"/>
</dbReference>
<protein>
    <submittedName>
        <fullName evidence="1">Uncharacterized protein</fullName>
    </submittedName>
</protein>
<dbReference type="SUPFAM" id="SSF51182">
    <property type="entry name" value="RmlC-like cupins"/>
    <property type="match status" value="1"/>
</dbReference>
<dbReference type="PATRIC" id="fig|1217710.3.peg.69"/>
<gene>
    <name evidence="1" type="ORF">F969_00079</name>
</gene>
<keyword evidence="2" id="KW-1185">Reference proteome</keyword>
<organism evidence="1 2">
    <name type="scientific">Acinetobacter variabilis</name>
    <dbReference type="NCBI Taxonomy" id="70346"/>
    <lineage>
        <taxon>Bacteria</taxon>
        <taxon>Pseudomonadati</taxon>
        <taxon>Pseudomonadota</taxon>
        <taxon>Gammaproteobacteria</taxon>
        <taxon>Moraxellales</taxon>
        <taxon>Moraxellaceae</taxon>
        <taxon>Acinetobacter</taxon>
    </lineage>
</organism>